<gene>
    <name evidence="1" type="ORF">GCM10012289_29940</name>
</gene>
<organism evidence="1 2">
    <name type="scientific">Nonomuraea cavernae</name>
    <dbReference type="NCBI Taxonomy" id="2045107"/>
    <lineage>
        <taxon>Bacteria</taxon>
        <taxon>Bacillati</taxon>
        <taxon>Actinomycetota</taxon>
        <taxon>Actinomycetes</taxon>
        <taxon>Streptosporangiales</taxon>
        <taxon>Streptosporangiaceae</taxon>
        <taxon>Nonomuraea</taxon>
    </lineage>
</organism>
<protein>
    <recommendedName>
        <fullName evidence="3">DUF1876 domain-containing protein</fullName>
    </recommendedName>
</protein>
<dbReference type="Pfam" id="PF08962">
    <property type="entry name" value="Rv2632c-like"/>
    <property type="match status" value="1"/>
</dbReference>
<proteinExistence type="predicted"/>
<dbReference type="InterPro" id="IPR038070">
    <property type="entry name" value="Rv2632c-like_sf"/>
</dbReference>
<evidence type="ECO:0000313" key="1">
    <source>
        <dbReference type="EMBL" id="GGO69257.1"/>
    </source>
</evidence>
<dbReference type="SUPFAM" id="SSF143212">
    <property type="entry name" value="Rv2632c-like"/>
    <property type="match status" value="1"/>
</dbReference>
<dbReference type="Proteomes" id="UP000646523">
    <property type="component" value="Unassembled WGS sequence"/>
</dbReference>
<comment type="caution">
    <text evidence="1">The sequence shown here is derived from an EMBL/GenBank/DDBJ whole genome shotgun (WGS) entry which is preliminary data.</text>
</comment>
<dbReference type="InterPro" id="IPR015057">
    <property type="entry name" value="Rv2632c-like"/>
</dbReference>
<dbReference type="Gene3D" id="3.30.160.240">
    <property type="entry name" value="Rv1738"/>
    <property type="match status" value="1"/>
</dbReference>
<sequence length="88" mass="9554">MQVKQWTVQIYISEDDGDQRTLARAVLSAQGTRWHESVGVARRNPGDRPVPEIGDELAAGRALMDLADKLIIDAAEDVAQIGGPAESR</sequence>
<dbReference type="AlphaFoldDB" id="A0A918DIW7"/>
<dbReference type="RefSeq" id="WP_189124690.1">
    <property type="nucleotide sequence ID" value="NZ_BMNH01000007.1"/>
</dbReference>
<evidence type="ECO:0008006" key="3">
    <source>
        <dbReference type="Google" id="ProtNLM"/>
    </source>
</evidence>
<name>A0A918DIW7_9ACTN</name>
<accession>A0A918DIW7</accession>
<keyword evidence="2" id="KW-1185">Reference proteome</keyword>
<reference evidence="1" key="2">
    <citation type="submission" date="2020-09" db="EMBL/GenBank/DDBJ databases">
        <authorList>
            <person name="Sun Q."/>
            <person name="Zhou Y."/>
        </authorList>
    </citation>
    <scope>NUCLEOTIDE SEQUENCE</scope>
    <source>
        <strain evidence="1">CGMCC 4.7368</strain>
    </source>
</reference>
<reference evidence="1" key="1">
    <citation type="journal article" date="2014" name="Int. J. Syst. Evol. Microbiol.">
        <title>Complete genome sequence of Corynebacterium casei LMG S-19264T (=DSM 44701T), isolated from a smear-ripened cheese.</title>
        <authorList>
            <consortium name="US DOE Joint Genome Institute (JGI-PGF)"/>
            <person name="Walter F."/>
            <person name="Albersmeier A."/>
            <person name="Kalinowski J."/>
            <person name="Ruckert C."/>
        </authorList>
    </citation>
    <scope>NUCLEOTIDE SEQUENCE</scope>
    <source>
        <strain evidence="1">CGMCC 4.7368</strain>
    </source>
</reference>
<evidence type="ECO:0000313" key="2">
    <source>
        <dbReference type="Proteomes" id="UP000646523"/>
    </source>
</evidence>
<dbReference type="EMBL" id="BMNH01000007">
    <property type="protein sequence ID" value="GGO69257.1"/>
    <property type="molecule type" value="Genomic_DNA"/>
</dbReference>